<feature type="transmembrane region" description="Helical" evidence="1">
    <location>
        <begin position="227"/>
        <end position="248"/>
    </location>
</feature>
<keyword evidence="1" id="KW-0472">Membrane</keyword>
<feature type="transmembrane region" description="Helical" evidence="1">
    <location>
        <begin position="254"/>
        <end position="276"/>
    </location>
</feature>
<feature type="transmembrane region" description="Helical" evidence="1">
    <location>
        <begin position="23"/>
        <end position="44"/>
    </location>
</feature>
<gene>
    <name evidence="2" type="ORF">H3143_00400</name>
</gene>
<feature type="transmembrane region" description="Helical" evidence="1">
    <location>
        <begin position="297"/>
        <end position="317"/>
    </location>
</feature>
<organism evidence="2 3">
    <name type="scientific">Mycoplasma tullyi</name>
    <dbReference type="NCBI Taxonomy" id="1612150"/>
    <lineage>
        <taxon>Bacteria</taxon>
        <taxon>Bacillati</taxon>
        <taxon>Mycoplasmatota</taxon>
        <taxon>Mollicutes</taxon>
        <taxon>Mycoplasmataceae</taxon>
        <taxon>Mycoplasma</taxon>
    </lineage>
</organism>
<dbReference type="Proteomes" id="UP000514704">
    <property type="component" value="Chromosome"/>
</dbReference>
<evidence type="ECO:0000313" key="3">
    <source>
        <dbReference type="Proteomes" id="UP000514704"/>
    </source>
</evidence>
<accession>A0A7D7U7Z8</accession>
<dbReference type="RefSeq" id="WP_182078878.1">
    <property type="nucleotide sequence ID" value="NZ_CP059674.1"/>
</dbReference>
<feature type="transmembrane region" description="Helical" evidence="1">
    <location>
        <begin position="161"/>
        <end position="188"/>
    </location>
</feature>
<feature type="transmembrane region" description="Helical" evidence="1">
    <location>
        <begin position="56"/>
        <end position="77"/>
    </location>
</feature>
<dbReference type="AlphaFoldDB" id="A0A7D7U7Z8"/>
<reference evidence="2 3" key="1">
    <citation type="journal article" date="2017" name="Int. J. Syst. Evol. Microbiol.">
        <title>Mycoplasma tullyi sp. nov., isolated from penguins of the genus Spheniscus.</title>
        <authorList>
            <person name="Yavari C.A."/>
            <person name="Ramirez A.S."/>
            <person name="Nicholas R.A.J."/>
            <person name="Radford A.D."/>
            <person name="Darby A.C."/>
            <person name="Bradbury J.M."/>
        </authorList>
    </citation>
    <scope>NUCLEOTIDE SEQUENCE [LARGE SCALE GENOMIC DNA]</scope>
    <source>
        <strain evidence="2 3">56A97T</strain>
    </source>
</reference>
<feature type="transmembrane region" description="Helical" evidence="1">
    <location>
        <begin position="97"/>
        <end position="122"/>
    </location>
</feature>
<keyword evidence="1" id="KW-1133">Transmembrane helix</keyword>
<sequence length="370" mass="42032">MNNIFITPQAVGDNTNLAIFVNLLIYIAFLLTVPTLLIFCLTFIKPKLKQNQMFNLYAFSSALLLSIGTVGLLFEATEGATGFVNNTLRSYSETNQTLIKIAIIVGGAILGLTLVISFRFLYIHFTKQDHCNHTHDHSLHIMNEGEDLHHKMKEHKPNIKAAWLVIILLLSHRAIDGFILGGTVSLLTLDPTQINLGFIITFNLHILVEVVIIHYRQIQYGERRFKAALHNFYTTLLIIPIMIIGAYLNRFLRNVGWIIPLVNASGGVIITFLAVIELVPEFIHNRSMKTSDWYKMLISFAFGLVFAILILSIHNASHAEHDHGAMMGHDHDHDHEHGMMGMMDHDHDHDHEPVMHLIRQAKNLLLFQFK</sequence>
<protein>
    <recommendedName>
        <fullName evidence="4">ZIP family metal transporter</fullName>
    </recommendedName>
</protein>
<dbReference type="KEGG" id="mtuy:H3143_00400"/>
<name>A0A7D7U7Z8_9MOLU</name>
<dbReference type="EMBL" id="CP059674">
    <property type="protein sequence ID" value="QMT98603.1"/>
    <property type="molecule type" value="Genomic_DNA"/>
</dbReference>
<keyword evidence="3" id="KW-1185">Reference proteome</keyword>
<keyword evidence="1" id="KW-0812">Transmembrane</keyword>
<evidence type="ECO:0008006" key="4">
    <source>
        <dbReference type="Google" id="ProtNLM"/>
    </source>
</evidence>
<feature type="transmembrane region" description="Helical" evidence="1">
    <location>
        <begin position="194"/>
        <end position="215"/>
    </location>
</feature>
<evidence type="ECO:0000256" key="1">
    <source>
        <dbReference type="SAM" id="Phobius"/>
    </source>
</evidence>
<proteinExistence type="predicted"/>
<evidence type="ECO:0000313" key="2">
    <source>
        <dbReference type="EMBL" id="QMT98603.1"/>
    </source>
</evidence>